<comment type="caution">
    <text evidence="2">The sequence shown here is derived from an EMBL/GenBank/DDBJ whole genome shotgun (WGS) entry which is preliminary data.</text>
</comment>
<keyword evidence="3" id="KW-1185">Reference proteome</keyword>
<dbReference type="EMBL" id="JARKHS020026125">
    <property type="protein sequence ID" value="KAK8766667.1"/>
    <property type="molecule type" value="Genomic_DNA"/>
</dbReference>
<dbReference type="InterPro" id="IPR009003">
    <property type="entry name" value="Peptidase_S1_PA"/>
</dbReference>
<gene>
    <name evidence="2" type="ORF">V5799_006552</name>
</gene>
<organism evidence="2 3">
    <name type="scientific">Amblyomma americanum</name>
    <name type="common">Lone star tick</name>
    <dbReference type="NCBI Taxonomy" id="6943"/>
    <lineage>
        <taxon>Eukaryota</taxon>
        <taxon>Metazoa</taxon>
        <taxon>Ecdysozoa</taxon>
        <taxon>Arthropoda</taxon>
        <taxon>Chelicerata</taxon>
        <taxon>Arachnida</taxon>
        <taxon>Acari</taxon>
        <taxon>Parasitiformes</taxon>
        <taxon>Ixodida</taxon>
        <taxon>Ixodoidea</taxon>
        <taxon>Ixodidae</taxon>
        <taxon>Amblyomminae</taxon>
        <taxon>Amblyomma</taxon>
    </lineage>
</organism>
<proteinExistence type="predicted"/>
<dbReference type="Proteomes" id="UP001321473">
    <property type="component" value="Unassembled WGS sequence"/>
</dbReference>
<reference evidence="2 3" key="1">
    <citation type="journal article" date="2023" name="Arcadia Sci">
        <title>De novo assembly of a long-read Amblyomma americanum tick genome.</title>
        <authorList>
            <person name="Chou S."/>
            <person name="Poskanzer K.E."/>
            <person name="Rollins M."/>
            <person name="Thuy-Boun P.S."/>
        </authorList>
    </citation>
    <scope>NUCLEOTIDE SEQUENCE [LARGE SCALE GENOMIC DNA]</scope>
    <source>
        <strain evidence="2">F_SG_1</strain>
        <tissue evidence="2">Salivary glands</tissue>
    </source>
</reference>
<evidence type="ECO:0000259" key="1">
    <source>
        <dbReference type="Pfam" id="PF00089"/>
    </source>
</evidence>
<dbReference type="GO" id="GO:0006508">
    <property type="term" value="P:proteolysis"/>
    <property type="evidence" value="ECO:0007669"/>
    <property type="project" value="InterPro"/>
</dbReference>
<feature type="domain" description="Peptidase S1" evidence="1">
    <location>
        <begin position="2"/>
        <end position="61"/>
    </location>
</feature>
<name>A0AAQ4DW27_AMBAM</name>
<sequence length="105" mass="11418">MPGTKTLVAGWGRVHTYGPFSSTPNEVYLNVVRNEECSRRYNGSSVQGLICAGAKGRDICDWCFPDDQQSESPSSASCSRKESLLLASSAFLPLLSVKYGKHGEE</sequence>
<protein>
    <recommendedName>
        <fullName evidence="1">Peptidase S1 domain-containing protein</fullName>
    </recommendedName>
</protein>
<dbReference type="AlphaFoldDB" id="A0AAQ4DW27"/>
<dbReference type="GO" id="GO:0004252">
    <property type="term" value="F:serine-type endopeptidase activity"/>
    <property type="evidence" value="ECO:0007669"/>
    <property type="project" value="InterPro"/>
</dbReference>
<dbReference type="InterPro" id="IPR043504">
    <property type="entry name" value="Peptidase_S1_PA_chymotrypsin"/>
</dbReference>
<dbReference type="SUPFAM" id="SSF50494">
    <property type="entry name" value="Trypsin-like serine proteases"/>
    <property type="match status" value="1"/>
</dbReference>
<accession>A0AAQ4DW27</accession>
<evidence type="ECO:0000313" key="2">
    <source>
        <dbReference type="EMBL" id="KAK8766667.1"/>
    </source>
</evidence>
<dbReference type="InterPro" id="IPR001254">
    <property type="entry name" value="Trypsin_dom"/>
</dbReference>
<dbReference type="Gene3D" id="2.40.10.10">
    <property type="entry name" value="Trypsin-like serine proteases"/>
    <property type="match status" value="1"/>
</dbReference>
<evidence type="ECO:0000313" key="3">
    <source>
        <dbReference type="Proteomes" id="UP001321473"/>
    </source>
</evidence>
<dbReference type="Pfam" id="PF00089">
    <property type="entry name" value="Trypsin"/>
    <property type="match status" value="1"/>
</dbReference>